<comment type="caution">
    <text evidence="2">The sequence shown here is derived from an EMBL/GenBank/DDBJ whole genome shotgun (WGS) entry which is preliminary data.</text>
</comment>
<organism evidence="2 3">
    <name type="scientific">Lacihabitans soyangensis</name>
    <dbReference type="NCBI Taxonomy" id="869394"/>
    <lineage>
        <taxon>Bacteria</taxon>
        <taxon>Pseudomonadati</taxon>
        <taxon>Bacteroidota</taxon>
        <taxon>Cytophagia</taxon>
        <taxon>Cytophagales</taxon>
        <taxon>Leadbetterellaceae</taxon>
        <taxon>Lacihabitans</taxon>
    </lineage>
</organism>
<dbReference type="RefSeq" id="WP_255039102.1">
    <property type="nucleotide sequence ID" value="NZ_RJUF01000183.1"/>
</dbReference>
<dbReference type="GO" id="GO:0016787">
    <property type="term" value="F:hydrolase activity"/>
    <property type="evidence" value="ECO:0007669"/>
    <property type="project" value="UniProtKB-KW"/>
</dbReference>
<dbReference type="Pfam" id="PF00144">
    <property type="entry name" value="Beta-lactamase"/>
    <property type="match status" value="1"/>
</dbReference>
<dbReference type="AlphaFoldDB" id="A0AAE3H548"/>
<dbReference type="PANTHER" id="PTHR46825">
    <property type="entry name" value="D-ALANYL-D-ALANINE-CARBOXYPEPTIDASE/ENDOPEPTIDASE AMPH"/>
    <property type="match status" value="1"/>
</dbReference>
<evidence type="ECO:0000313" key="3">
    <source>
        <dbReference type="Proteomes" id="UP001204144"/>
    </source>
</evidence>
<keyword evidence="2" id="KW-0378">Hydrolase</keyword>
<sequence>MKSTFFRIVTFIISFGHCVGFGQNQTLSKKLTQIHSKSNLPGFAVAIIKNEKVVFEEGFGFADLKSKTPYSLNAIQPVGSVSKTLIGFALMKAVDLGYFTLETDINELLPFKVKSPHFPNSKIKIKDLATHTSGLLDNETIYLKTYSVGEKPKESLNDFLKEYYVENGKYYSDNNFVKAEPGKMYNYSNIGAALAAYIVELKSKTPFDVFTQKYIFEPLSMNQTHWFYDSEKSKNYATLYEVNKPETPEMISFLNADNSVKTYSCVTYPDGSLKTSVADLTKYLLEMMKGYSGRSDLLSQQSYKTLFEKQFSEENPPLNLDKKEPNRGVFWAYNRRGYIFHTGGDLGVSAFVRFHPVTKNGLIILINTQLEGSNNEKPVESFLKIVTEIEQFMEK</sequence>
<dbReference type="SUPFAM" id="SSF56601">
    <property type="entry name" value="beta-lactamase/transpeptidase-like"/>
    <property type="match status" value="1"/>
</dbReference>
<proteinExistence type="predicted"/>
<feature type="domain" description="Beta-lactamase-related" evidence="1">
    <location>
        <begin position="31"/>
        <end position="371"/>
    </location>
</feature>
<dbReference type="PANTHER" id="PTHR46825:SF9">
    <property type="entry name" value="BETA-LACTAMASE-RELATED DOMAIN-CONTAINING PROTEIN"/>
    <property type="match status" value="1"/>
</dbReference>
<dbReference type="Gene3D" id="3.40.710.10">
    <property type="entry name" value="DD-peptidase/beta-lactamase superfamily"/>
    <property type="match status" value="1"/>
</dbReference>
<dbReference type="InterPro" id="IPR012338">
    <property type="entry name" value="Beta-lactam/transpept-like"/>
</dbReference>
<evidence type="ECO:0000313" key="2">
    <source>
        <dbReference type="EMBL" id="MCP9765409.1"/>
    </source>
</evidence>
<protein>
    <submittedName>
        <fullName evidence="2">Class A beta-lactamase-related serine hydrolase</fullName>
    </submittedName>
</protein>
<accession>A0AAE3H548</accession>
<dbReference type="InterPro" id="IPR001466">
    <property type="entry name" value="Beta-lactam-related"/>
</dbReference>
<evidence type="ECO:0000259" key="1">
    <source>
        <dbReference type="Pfam" id="PF00144"/>
    </source>
</evidence>
<dbReference type="InterPro" id="IPR050491">
    <property type="entry name" value="AmpC-like"/>
</dbReference>
<keyword evidence="3" id="KW-1185">Reference proteome</keyword>
<dbReference type="Proteomes" id="UP001204144">
    <property type="component" value="Unassembled WGS sequence"/>
</dbReference>
<name>A0AAE3H548_9BACT</name>
<dbReference type="EMBL" id="RJUF01000183">
    <property type="protein sequence ID" value="MCP9765409.1"/>
    <property type="molecule type" value="Genomic_DNA"/>
</dbReference>
<gene>
    <name evidence="2" type="ORF">EGI31_20940</name>
</gene>
<reference evidence="2 3" key="1">
    <citation type="submission" date="2018-11" db="EMBL/GenBank/DDBJ databases">
        <title>Novel bacteria species description.</title>
        <authorList>
            <person name="Han J.-H."/>
        </authorList>
    </citation>
    <scope>NUCLEOTIDE SEQUENCE [LARGE SCALE GENOMIC DNA]</scope>
    <source>
        <strain evidence="2 3">KCTC23259</strain>
    </source>
</reference>